<accession>A0A673MU56</accession>
<dbReference type="Proteomes" id="UP000472270">
    <property type="component" value="Unassembled WGS sequence"/>
</dbReference>
<reference evidence="1" key="1">
    <citation type="submission" date="2025-08" db="UniProtKB">
        <authorList>
            <consortium name="Ensembl"/>
        </authorList>
    </citation>
    <scope>IDENTIFICATION</scope>
</reference>
<evidence type="ECO:0000313" key="1">
    <source>
        <dbReference type="Ensembl" id="ENSSRHP00000096319.1"/>
    </source>
</evidence>
<proteinExistence type="predicted"/>
<keyword evidence="2" id="KW-1185">Reference proteome</keyword>
<name>A0A673MU56_9TELE</name>
<protein>
    <submittedName>
        <fullName evidence="1">Uncharacterized protein</fullName>
    </submittedName>
</protein>
<sequence>MLSVSCYRLRILMSALSSYFATKVFRVDVVDPIIDIQLQHESLPCVKTFIDPRQRWVQEKVKQIL</sequence>
<dbReference type="Ensembl" id="ENSSRHT00000098930.1">
    <property type="protein sequence ID" value="ENSSRHP00000096319.1"/>
    <property type="gene ID" value="ENSSRHG00000047317.1"/>
</dbReference>
<reference evidence="1" key="2">
    <citation type="submission" date="2025-09" db="UniProtKB">
        <authorList>
            <consortium name="Ensembl"/>
        </authorList>
    </citation>
    <scope>IDENTIFICATION</scope>
</reference>
<organism evidence="1 2">
    <name type="scientific">Sinocyclocheilus rhinocerous</name>
    <dbReference type="NCBI Taxonomy" id="307959"/>
    <lineage>
        <taxon>Eukaryota</taxon>
        <taxon>Metazoa</taxon>
        <taxon>Chordata</taxon>
        <taxon>Craniata</taxon>
        <taxon>Vertebrata</taxon>
        <taxon>Euteleostomi</taxon>
        <taxon>Actinopterygii</taxon>
        <taxon>Neopterygii</taxon>
        <taxon>Teleostei</taxon>
        <taxon>Ostariophysi</taxon>
        <taxon>Cypriniformes</taxon>
        <taxon>Cyprinidae</taxon>
        <taxon>Cyprininae</taxon>
        <taxon>Sinocyclocheilus</taxon>
    </lineage>
</organism>
<dbReference type="AlphaFoldDB" id="A0A673MU56"/>
<evidence type="ECO:0000313" key="2">
    <source>
        <dbReference type="Proteomes" id="UP000472270"/>
    </source>
</evidence>